<proteinExistence type="predicted"/>
<dbReference type="EMBL" id="JARJCN010000032">
    <property type="protein sequence ID" value="KAJ7086097.1"/>
    <property type="molecule type" value="Genomic_DNA"/>
</dbReference>
<sequence length="123" mass="13100">MYRTAACRLTRSAAVIVFCRTLRCALNLGARHTYYLVVDGGQSESGRSTCRQGGRGEFDLSITASGTLVYGAIELCGLKRGHVGGLISCSLGNCRDIDSAPTSCLLAAAERVDPVGRRLLWST</sequence>
<accession>A0AAD6U376</accession>
<comment type="caution">
    <text evidence="1">The sequence shown here is derived from an EMBL/GenBank/DDBJ whole genome shotgun (WGS) entry which is preliminary data.</text>
</comment>
<protein>
    <submittedName>
        <fullName evidence="1">Uncharacterized protein</fullName>
    </submittedName>
</protein>
<keyword evidence="2" id="KW-1185">Reference proteome</keyword>
<organism evidence="1 2">
    <name type="scientific">Mycena belliarum</name>
    <dbReference type="NCBI Taxonomy" id="1033014"/>
    <lineage>
        <taxon>Eukaryota</taxon>
        <taxon>Fungi</taxon>
        <taxon>Dikarya</taxon>
        <taxon>Basidiomycota</taxon>
        <taxon>Agaricomycotina</taxon>
        <taxon>Agaricomycetes</taxon>
        <taxon>Agaricomycetidae</taxon>
        <taxon>Agaricales</taxon>
        <taxon>Marasmiineae</taxon>
        <taxon>Mycenaceae</taxon>
        <taxon>Mycena</taxon>
    </lineage>
</organism>
<name>A0AAD6U376_9AGAR</name>
<gene>
    <name evidence="1" type="ORF">B0H15DRAFT_357600</name>
</gene>
<reference evidence="1" key="1">
    <citation type="submission" date="2023-03" db="EMBL/GenBank/DDBJ databases">
        <title>Massive genome expansion in bonnet fungi (Mycena s.s.) driven by repeated elements and novel gene families across ecological guilds.</title>
        <authorList>
            <consortium name="Lawrence Berkeley National Laboratory"/>
            <person name="Harder C.B."/>
            <person name="Miyauchi S."/>
            <person name="Viragh M."/>
            <person name="Kuo A."/>
            <person name="Thoen E."/>
            <person name="Andreopoulos B."/>
            <person name="Lu D."/>
            <person name="Skrede I."/>
            <person name="Drula E."/>
            <person name="Henrissat B."/>
            <person name="Morin E."/>
            <person name="Kohler A."/>
            <person name="Barry K."/>
            <person name="LaButti K."/>
            <person name="Morin E."/>
            <person name="Salamov A."/>
            <person name="Lipzen A."/>
            <person name="Mereny Z."/>
            <person name="Hegedus B."/>
            <person name="Baldrian P."/>
            <person name="Stursova M."/>
            <person name="Weitz H."/>
            <person name="Taylor A."/>
            <person name="Grigoriev I.V."/>
            <person name="Nagy L.G."/>
            <person name="Martin F."/>
            <person name="Kauserud H."/>
        </authorList>
    </citation>
    <scope>NUCLEOTIDE SEQUENCE</scope>
    <source>
        <strain evidence="1">CBHHK173m</strain>
    </source>
</reference>
<evidence type="ECO:0000313" key="2">
    <source>
        <dbReference type="Proteomes" id="UP001222325"/>
    </source>
</evidence>
<dbReference type="AlphaFoldDB" id="A0AAD6U376"/>
<dbReference type="Proteomes" id="UP001222325">
    <property type="component" value="Unassembled WGS sequence"/>
</dbReference>
<evidence type="ECO:0000313" key="1">
    <source>
        <dbReference type="EMBL" id="KAJ7086097.1"/>
    </source>
</evidence>